<evidence type="ECO:0000256" key="5">
    <source>
        <dbReference type="ARBA" id="ARBA00022673"/>
    </source>
</evidence>
<evidence type="ECO:0000313" key="19">
    <source>
        <dbReference type="EMBL" id="CEQ42955.1"/>
    </source>
</evidence>
<evidence type="ECO:0000313" key="20">
    <source>
        <dbReference type="Proteomes" id="UP000243876"/>
    </source>
</evidence>
<feature type="region of interest" description="Disordered" evidence="16">
    <location>
        <begin position="1330"/>
        <end position="1380"/>
    </location>
</feature>
<dbReference type="Pfam" id="PF00520">
    <property type="entry name" value="Ion_trans"/>
    <property type="match status" value="4"/>
</dbReference>
<feature type="region of interest" description="Disordered" evidence="16">
    <location>
        <begin position="570"/>
        <end position="596"/>
    </location>
</feature>
<evidence type="ECO:0000256" key="14">
    <source>
        <dbReference type="ARBA" id="ARBA00061395"/>
    </source>
</evidence>
<name>A0A0D6ETN5_SPOSA</name>
<feature type="transmembrane region" description="Helical" evidence="17">
    <location>
        <begin position="1496"/>
        <end position="1516"/>
    </location>
</feature>
<feature type="compositionally biased region" description="Polar residues" evidence="16">
    <location>
        <begin position="2371"/>
        <end position="2381"/>
    </location>
</feature>
<keyword evidence="20" id="KW-1185">Reference proteome</keyword>
<evidence type="ECO:0000256" key="13">
    <source>
        <dbReference type="ARBA" id="ARBA00023303"/>
    </source>
</evidence>
<dbReference type="GO" id="GO:0008331">
    <property type="term" value="F:high voltage-gated calcium channel activity"/>
    <property type="evidence" value="ECO:0007669"/>
    <property type="project" value="TreeGrafter"/>
</dbReference>
<keyword evidence="2" id="KW-0813">Transport</keyword>
<feature type="compositionally biased region" description="Low complexity" evidence="16">
    <location>
        <begin position="303"/>
        <end position="316"/>
    </location>
</feature>
<evidence type="ECO:0000256" key="4">
    <source>
        <dbReference type="ARBA" id="ARBA00022568"/>
    </source>
</evidence>
<keyword evidence="10" id="KW-0406">Ion transport</keyword>
<evidence type="ECO:0000256" key="17">
    <source>
        <dbReference type="SAM" id="Phobius"/>
    </source>
</evidence>
<feature type="transmembrane region" description="Helical" evidence="17">
    <location>
        <begin position="1140"/>
        <end position="1169"/>
    </location>
</feature>
<evidence type="ECO:0000256" key="8">
    <source>
        <dbReference type="ARBA" id="ARBA00022882"/>
    </source>
</evidence>
<dbReference type="Proteomes" id="UP000243876">
    <property type="component" value="Unassembled WGS sequence"/>
</dbReference>
<evidence type="ECO:0000256" key="6">
    <source>
        <dbReference type="ARBA" id="ARBA00022692"/>
    </source>
</evidence>
<feature type="transmembrane region" description="Helical" evidence="17">
    <location>
        <begin position="1886"/>
        <end position="1906"/>
    </location>
</feature>
<evidence type="ECO:0000256" key="16">
    <source>
        <dbReference type="SAM" id="MobiDB-lite"/>
    </source>
</evidence>
<evidence type="ECO:0000256" key="3">
    <source>
        <dbReference type="ARBA" id="ARBA00022475"/>
    </source>
</evidence>
<sequence length="2381" mass="264002">MPGSQDHPPPAPNQLFPSDPSSCRSASISVGGIYDAYLGSPSPRSQASFAQQQQQFPPNDSAMTTAYERPVSPVSLSASSAATDEQRSEGAGGLHRRSSSMVRKREEEGGPSGAGAGGADAPGQVVEARGAVPRLRTRSEQGWGEHITSVPASPDKAESAGVRRRASTVAMGDGSVVRRLPPTPGQATAEQAAGGLFAPFHYDDPFRASVSRNPFHAPAFDADYPLSGPSLSRVDSHPLSLAASTLAGASSDDEDSDAVSTPKWQPRVLTEEEEEEFEARSPLHPSSSTPPTRRRHAMPKPRLSSSFLPVLSPSPSTNRLSPNTSAASGSAGWRELSPSRASSSPSRGTGLVRRSTLSAAVGGLRHMSVRVVNVAGADSELLVEAETSDLSRSPSQRRLSRSTLATDGETSVGDEQAAIEEIVEEVKSEKAPVWEKEYQQYEKSYRQLRGKTLRIFGPDNRFRRACATVLTSRWTEPLILILILLSVVILTIQSAYNVYEHPRPLQGYFHTWEDYVLFGIFVCFTVEVLARIIVTGLVINPPRPPAPIEPSVKAYEASFKRSPSLASRVEAGLSPHPSLNRLSPMPSPTRSPGAYPPTTLLHSTDITSSLSSTTYDLKNASSVSLMRDNSHGTAYAPSLREPVGLGLGFSGPSASPNAPFSIKAALASSLPTASAAAAMSANATSSSTPYLLSIRRQRATYQQAFLRHSWNRIDFVAVVSFWISFGLSVSGKEYSANLWVFRALSVLRATRLLAVTAGTQTILQSLKKASPLLVNVGVFVAFAMVLFSIIGVQAFKGSYRRACQWVGKLACCRSLSAAADHLPPLADPEGILSNVTSEQFCGGYIDGLTGQHMSYLTADGLPGTEAPKGFLCGAPSVCIEGENSDNGAWSFDNVFAALMQVTIVASANTWTVIMFNMMDADFFVSCLFFIACLITLNFWLINMFVAVITNIFGDLRESTHKSAFAATACVFVSLTTRQDCLQRLSLNARCRAVPNTDNFDDDRKPHRGFTRSTSLVRAVYDKTYLVWVAAIVASVGIQGARGVDMSDAQLAVFDSVELYLTIAFDVEIALRVFASLPDWRSFFAGNANLTDTILAVVTTLIQIPVIHNSVAYKWLTCFQIARFYRVIIAIPRMRRLLNRVLGTFNGLINMILFLVLMTFIAALIAVQLFRGLPDPNNPITGPLNFYQIFNSFLAMYQAPLIRSWDDLTSALLILSSENWTDVINTVLSAEQGQVQIVIAAVFLCGWMFFSYCDRRPSSLPPSVELTVSLCLPVILMNMFIAVINENFAIAEEEKKARQLEAFINRTATPGQTVTSSWFRRLDPYIYSSARSKPTAEPSNVEEVPNRGITMSPEPMSPEPMQRDFSTDEKAEPSPTDSGFVARAAKKTLRFRSGLDSILYPDAGTSTSSDAPRYRNRDGRIRTREDTIQEHDRVQTVAQERRNQLADFITEHPSYDKTLFLFSQSSRIRQFCQRLGDPAYGNERIKGLPPSKWWKRAFNALVFAAIVGSVAIAAYATPLYRRDYLLKHGEIRFTWYNLVEVSLGFIFVLEFVVKIVADGFIFSPNAYLLSLWNEIDFIVLLTLLINIITALVGGSGSNRFTRALKAFRALRLINLWPTMRQTFYNVLIVGFGRILDASILALLYIVPFAVWGLQIFPGLLYSCNDSSVATKAECAGEYMVTTVDDWAYSAPRVWTNPYVWSFDSFRAALLILFEIISLEGWINVMESVMQIVGLDQQPQQNASQFNSLFFVLYNLIGAVFMYAAKIRLLMLASKSSSVIIDNFHRHSAVSLLTMEQRQWVDLRRLISRQPFRSWCFDRAVRKHGWWSRGLTGLYLLNIIVLMTQATTTAVADEARNYVFLGFTLLYLADIAVRITGLGWISFAQNGWNLYDVVVVGGTLATTIPILAGTSNQVAIQLQKLFLVSIVFKLVQRSDALTQLQKTAAASLPAILNIFSVWLVLFLVWAIFYIEIFGLTRWETLETHNANYYTFWDTMVMLTLQSTGEGWNQFMHDYTVEFPACTQSPNYLFSDCGSSGWAYALFITWNVLSMYLFTNLILGAVIENFSFVFQAYGKVTTISREEMRSFKKVWAEFDPERTGYLQRQDIVRFFGAPLLPARSSHSADGSTRLQRLSGIFEVKIYREDWSVPALQAVSRRDPTQHHQSPSFYHYLQDRDTLSLQKINLDRLRGAIEAIKPGEVERRKAVYNLLYHEAMFDAESSPKGISFNAMLTLLAHYCLIDDDNALQYACFLLLLLIDTLLTNPPPRRIDELIRRRGKLQHVMQRVRQDKLASFLAMIVLRRRYRMQRQAARRDEMGGVPEINVDAAEDSGSDRSERGTPRLGRYGRGRGRSPFSTPPQTPSPATRDDVGSGTRGRSASFAQDR</sequence>
<feature type="transmembrane region" description="Helical" evidence="17">
    <location>
        <begin position="772"/>
        <end position="792"/>
    </location>
</feature>
<keyword evidence="6 17" id="KW-0812">Transmembrane</keyword>
<dbReference type="OrthoDB" id="416585at2759"/>
<evidence type="ECO:0000256" key="12">
    <source>
        <dbReference type="ARBA" id="ARBA00023180"/>
    </source>
</evidence>
<gene>
    <name evidence="19" type="primary">SPOSA6832_04831</name>
</gene>
<keyword evidence="12" id="KW-0325">Glycoprotein</keyword>
<accession>A0A0D6ETN5</accession>
<dbReference type="Gene3D" id="1.20.120.350">
    <property type="entry name" value="Voltage-gated potassium channels. Chain C"/>
    <property type="match status" value="5"/>
</dbReference>
<protein>
    <recommendedName>
        <fullName evidence="15">Calcium-channel protein CCH1</fullName>
    </recommendedName>
</protein>
<organism evidence="19 20">
    <name type="scientific">Sporidiobolus salmonicolor</name>
    <name type="common">Yeast-like fungus</name>
    <name type="synonym">Sporobolomyces salmonicolor</name>
    <dbReference type="NCBI Taxonomy" id="5005"/>
    <lineage>
        <taxon>Eukaryota</taxon>
        <taxon>Fungi</taxon>
        <taxon>Dikarya</taxon>
        <taxon>Basidiomycota</taxon>
        <taxon>Pucciniomycotina</taxon>
        <taxon>Microbotryomycetes</taxon>
        <taxon>Sporidiobolales</taxon>
        <taxon>Sporidiobolaceae</taxon>
        <taxon>Sporobolomyces</taxon>
    </lineage>
</organism>
<evidence type="ECO:0000256" key="2">
    <source>
        <dbReference type="ARBA" id="ARBA00022448"/>
    </source>
</evidence>
<feature type="compositionally biased region" description="Gly residues" evidence="16">
    <location>
        <begin position="110"/>
        <end position="120"/>
    </location>
</feature>
<evidence type="ECO:0000256" key="10">
    <source>
        <dbReference type="ARBA" id="ARBA00023065"/>
    </source>
</evidence>
<feature type="region of interest" description="Disordered" evidence="16">
    <location>
        <begin position="1"/>
        <end position="189"/>
    </location>
</feature>
<evidence type="ECO:0000256" key="11">
    <source>
        <dbReference type="ARBA" id="ARBA00023136"/>
    </source>
</evidence>
<feature type="compositionally biased region" description="Low complexity" evidence="16">
    <location>
        <begin position="338"/>
        <end position="347"/>
    </location>
</feature>
<feature type="transmembrane region" description="Helical" evidence="17">
    <location>
        <begin position="478"/>
        <end position="496"/>
    </location>
</feature>
<feature type="transmembrane region" description="Helical" evidence="17">
    <location>
        <begin position="894"/>
        <end position="916"/>
    </location>
</feature>
<feature type="transmembrane region" description="Helical" evidence="17">
    <location>
        <begin position="516"/>
        <end position="539"/>
    </location>
</feature>
<dbReference type="Gene3D" id="1.10.287.70">
    <property type="match status" value="4"/>
</dbReference>
<keyword evidence="4" id="KW-0109">Calcium transport</keyword>
<feature type="compositionally biased region" description="Low complexity" evidence="16">
    <location>
        <begin position="40"/>
        <end position="58"/>
    </location>
</feature>
<keyword evidence="8" id="KW-0851">Voltage-gated channel</keyword>
<dbReference type="SUPFAM" id="SSF81324">
    <property type="entry name" value="Voltage-gated potassium channels"/>
    <property type="match status" value="4"/>
</dbReference>
<feature type="transmembrane region" description="Helical" evidence="17">
    <location>
        <begin position="1744"/>
        <end position="1763"/>
    </location>
</feature>
<keyword evidence="13" id="KW-0407">Ion channel</keyword>
<feature type="transmembrane region" description="Helical" evidence="17">
    <location>
        <begin position="1537"/>
        <end position="1556"/>
    </location>
</feature>
<feature type="domain" description="Ion transport" evidence="18">
    <location>
        <begin position="696"/>
        <end position="959"/>
    </location>
</feature>
<keyword evidence="11 17" id="KW-0472">Membrane</keyword>
<feature type="transmembrane region" description="Helical" evidence="17">
    <location>
        <begin position="2035"/>
        <end position="2060"/>
    </location>
</feature>
<feature type="domain" description="Ion transport" evidence="18">
    <location>
        <begin position="1495"/>
        <end position="1762"/>
    </location>
</feature>
<proteinExistence type="inferred from homology"/>
<comment type="similarity">
    <text evidence="14">Belongs to the calcium channel alpha-1 subunit (TC 1.A.1.11) family.</text>
</comment>
<comment type="subcellular location">
    <subcellularLocation>
        <location evidence="1">Cell membrane</location>
        <topology evidence="1">Multi-pass membrane protein</topology>
    </subcellularLocation>
</comment>
<keyword evidence="3" id="KW-1003">Cell membrane</keyword>
<feature type="region of interest" description="Disordered" evidence="16">
    <location>
        <begin position="2307"/>
        <end position="2381"/>
    </location>
</feature>
<feature type="compositionally biased region" description="Low complexity" evidence="16">
    <location>
        <begin position="70"/>
        <end position="82"/>
    </location>
</feature>
<feature type="transmembrane region" description="Helical" evidence="17">
    <location>
        <begin position="1856"/>
        <end position="1879"/>
    </location>
</feature>
<dbReference type="PANTHER" id="PTHR45628:SF7">
    <property type="entry name" value="VOLTAGE-DEPENDENT CALCIUM CHANNEL TYPE A SUBUNIT ALPHA-1"/>
    <property type="match status" value="1"/>
</dbReference>
<dbReference type="FunFam" id="1.10.287.70:FF:000093">
    <property type="entry name" value="Calcium channel subunit Cch1"/>
    <property type="match status" value="1"/>
</dbReference>
<feature type="transmembrane region" description="Helical" evidence="17">
    <location>
        <begin position="1830"/>
        <end position="1850"/>
    </location>
</feature>
<feature type="transmembrane region" description="Helical" evidence="17">
    <location>
        <begin position="922"/>
        <end position="952"/>
    </location>
</feature>
<reference evidence="20" key="1">
    <citation type="submission" date="2015-02" db="EMBL/GenBank/DDBJ databases">
        <authorList>
            <person name="Gon?alves P."/>
        </authorList>
    </citation>
    <scope>NUCLEOTIDE SEQUENCE [LARGE SCALE GENOMIC DNA]</scope>
</reference>
<keyword evidence="9 17" id="KW-1133">Transmembrane helix</keyword>
<dbReference type="InterPro" id="IPR005821">
    <property type="entry name" value="Ion_trans_dom"/>
</dbReference>
<feature type="compositionally biased region" description="Low complexity" evidence="16">
    <location>
        <begin position="388"/>
        <end position="404"/>
    </location>
</feature>
<feature type="domain" description="Ion transport" evidence="18">
    <location>
        <begin position="1028"/>
        <end position="1294"/>
    </location>
</feature>
<keyword evidence="5" id="KW-0107">Calcium channel</keyword>
<feature type="transmembrane region" description="Helical" evidence="17">
    <location>
        <begin position="1941"/>
        <end position="1968"/>
    </location>
</feature>
<feature type="compositionally biased region" description="Polar residues" evidence="16">
    <location>
        <begin position="317"/>
        <end position="328"/>
    </location>
</feature>
<evidence type="ECO:0000259" key="18">
    <source>
        <dbReference type="Pfam" id="PF00520"/>
    </source>
</evidence>
<evidence type="ECO:0000256" key="1">
    <source>
        <dbReference type="ARBA" id="ARBA00004651"/>
    </source>
</evidence>
<dbReference type="InterPro" id="IPR050599">
    <property type="entry name" value="VDCC_alpha-1_subunit"/>
</dbReference>
<dbReference type="PANTHER" id="PTHR45628">
    <property type="entry name" value="VOLTAGE-DEPENDENT CALCIUM CHANNEL TYPE A SUBUNIT ALPHA-1"/>
    <property type="match status" value="1"/>
</dbReference>
<feature type="compositionally biased region" description="Polar residues" evidence="16">
    <location>
        <begin position="15"/>
        <end position="28"/>
    </location>
</feature>
<feature type="region of interest" description="Disordered" evidence="16">
    <location>
        <begin position="386"/>
        <end position="412"/>
    </location>
</feature>
<dbReference type="GO" id="GO:0005891">
    <property type="term" value="C:voltage-gated calcium channel complex"/>
    <property type="evidence" value="ECO:0007669"/>
    <property type="project" value="TreeGrafter"/>
</dbReference>
<evidence type="ECO:0000256" key="7">
    <source>
        <dbReference type="ARBA" id="ARBA00022837"/>
    </source>
</evidence>
<keyword evidence="7" id="KW-0106">Calcium</keyword>
<feature type="domain" description="Ion transport" evidence="18">
    <location>
        <begin position="1824"/>
        <end position="2064"/>
    </location>
</feature>
<feature type="compositionally biased region" description="Basic and acidic residues" evidence="16">
    <location>
        <begin position="1360"/>
        <end position="1371"/>
    </location>
</feature>
<feature type="transmembrane region" description="Helical" evidence="17">
    <location>
        <begin position="1576"/>
        <end position="1600"/>
    </location>
</feature>
<evidence type="ECO:0000256" key="15">
    <source>
        <dbReference type="ARBA" id="ARBA00067459"/>
    </source>
</evidence>
<feature type="compositionally biased region" description="Low complexity" evidence="16">
    <location>
        <begin position="280"/>
        <end position="291"/>
    </location>
</feature>
<dbReference type="InterPro" id="IPR027359">
    <property type="entry name" value="Volt_channel_dom_sf"/>
</dbReference>
<feature type="transmembrane region" description="Helical" evidence="17">
    <location>
        <begin position="1621"/>
        <end position="1645"/>
    </location>
</feature>
<feature type="region of interest" description="Disordered" evidence="16">
    <location>
        <begin position="246"/>
        <end position="352"/>
    </location>
</feature>
<dbReference type="EMBL" id="CENE01000041">
    <property type="protein sequence ID" value="CEQ42955.1"/>
    <property type="molecule type" value="Genomic_DNA"/>
</dbReference>
<evidence type="ECO:0000256" key="9">
    <source>
        <dbReference type="ARBA" id="ARBA00022989"/>
    </source>
</evidence>
<dbReference type="GO" id="GO:0098703">
    <property type="term" value="P:calcium ion import across plasma membrane"/>
    <property type="evidence" value="ECO:0007669"/>
    <property type="project" value="TreeGrafter"/>
</dbReference>